<evidence type="ECO:0000313" key="2">
    <source>
        <dbReference type="EMBL" id="PDY34858.1"/>
    </source>
</evidence>
<feature type="domain" description="NmrA-like" evidence="1">
    <location>
        <begin position="2"/>
        <end position="225"/>
    </location>
</feature>
<dbReference type="InterPro" id="IPR051604">
    <property type="entry name" value="Ergot_Alk_Oxidoreductase"/>
</dbReference>
<sequence length="273" mass="30481">MILVTGATGNVGKEVVKGLIKRNATFKVATRSRETEGVYFDFENPSSVKAALTGVTKLFLIRPPHLADAKKYFQPVIDAAKEIGIKQIVFLSLLGVEKNPIVPHAKIEAIIKDSGIPYTFLRPSFFMQNLLSQHGDELRNENIIEVPAGKGKTSFIDVRDIGEVAAKILTEEGHKFKAYSLTGNEALTYDEVAAIISKIINKHIVYTNPSIFKFRKRMVKKGLNSDFIWVMIGIYTTAKLGLAKKVTSDLSNLLDRNPITMQKFIYDHKELLI</sequence>
<dbReference type="Pfam" id="PF05368">
    <property type="entry name" value="NmrA"/>
    <property type="match status" value="1"/>
</dbReference>
<dbReference type="InterPro" id="IPR036291">
    <property type="entry name" value="NAD(P)-bd_dom_sf"/>
</dbReference>
<dbReference type="RefSeq" id="WP_048560575.1">
    <property type="nucleotide sequence ID" value="NZ_CP133557.1"/>
</dbReference>
<gene>
    <name evidence="2" type="ORF">COO17_26780</name>
</gene>
<dbReference type="Gene3D" id="3.40.50.720">
    <property type="entry name" value="NAD(P)-binding Rossmann-like Domain"/>
    <property type="match status" value="1"/>
</dbReference>
<dbReference type="AlphaFoldDB" id="A0A2B5NAS7"/>
<dbReference type="PANTHER" id="PTHR43162:SF1">
    <property type="entry name" value="PRESTALK A DIFFERENTIATION PROTEIN A"/>
    <property type="match status" value="1"/>
</dbReference>
<dbReference type="SUPFAM" id="SSF51735">
    <property type="entry name" value="NAD(P)-binding Rossmann-fold domains"/>
    <property type="match status" value="1"/>
</dbReference>
<evidence type="ECO:0000259" key="1">
    <source>
        <dbReference type="Pfam" id="PF05368"/>
    </source>
</evidence>
<dbReference type="InterPro" id="IPR008030">
    <property type="entry name" value="NmrA-like"/>
</dbReference>
<dbReference type="EMBL" id="NVPQ01000136">
    <property type="protein sequence ID" value="PDY34858.1"/>
    <property type="molecule type" value="Genomic_DNA"/>
</dbReference>
<accession>A0A2B5NAS7</accession>
<proteinExistence type="predicted"/>
<dbReference type="CDD" id="cd05269">
    <property type="entry name" value="TMR_SDR_a"/>
    <property type="match status" value="1"/>
</dbReference>
<comment type="caution">
    <text evidence="2">The sequence shown here is derived from an EMBL/GenBank/DDBJ whole genome shotgun (WGS) entry which is preliminary data.</text>
</comment>
<evidence type="ECO:0000313" key="3">
    <source>
        <dbReference type="Proteomes" id="UP000220111"/>
    </source>
</evidence>
<reference evidence="2 3" key="1">
    <citation type="submission" date="2017-09" db="EMBL/GenBank/DDBJ databases">
        <title>Large-scale bioinformatics analysis of Bacillus genomes uncovers conserved roles of natural products in bacterial physiology.</title>
        <authorList>
            <consortium name="Agbiome Team Llc"/>
            <person name="Bleich R.M."/>
            <person name="Grubbs K.J."/>
            <person name="Santa Maria K.C."/>
            <person name="Allen S.E."/>
            <person name="Farag S."/>
            <person name="Shank E.A."/>
            <person name="Bowers A."/>
        </authorList>
    </citation>
    <scope>NUCLEOTIDE SEQUENCE [LARGE SCALE GENOMIC DNA]</scope>
    <source>
        <strain evidence="2 3">AFS098222</strain>
    </source>
</reference>
<dbReference type="Gene3D" id="3.90.25.10">
    <property type="entry name" value="UDP-galactose 4-epimerase, domain 1"/>
    <property type="match status" value="1"/>
</dbReference>
<dbReference type="Proteomes" id="UP000220111">
    <property type="component" value="Unassembled WGS sequence"/>
</dbReference>
<organism evidence="2 3">
    <name type="scientific">Bacillus wiedmannii</name>
    <dbReference type="NCBI Taxonomy" id="1890302"/>
    <lineage>
        <taxon>Bacteria</taxon>
        <taxon>Bacillati</taxon>
        <taxon>Bacillota</taxon>
        <taxon>Bacilli</taxon>
        <taxon>Bacillales</taxon>
        <taxon>Bacillaceae</taxon>
        <taxon>Bacillus</taxon>
        <taxon>Bacillus cereus group</taxon>
    </lineage>
</organism>
<name>A0A2B5NAS7_9BACI</name>
<dbReference type="PANTHER" id="PTHR43162">
    <property type="match status" value="1"/>
</dbReference>
<protein>
    <submittedName>
        <fullName evidence="2">NAD(P)-dependent oxidoreductase</fullName>
    </submittedName>
</protein>